<comment type="caution">
    <text evidence="1">The sequence shown here is derived from an EMBL/GenBank/DDBJ whole genome shotgun (WGS) entry which is preliminary data.</text>
</comment>
<evidence type="ECO:0000313" key="1">
    <source>
        <dbReference type="EMBL" id="KKL78774.1"/>
    </source>
</evidence>
<dbReference type="EMBL" id="LAZR01023355">
    <property type="protein sequence ID" value="KKL78774.1"/>
    <property type="molecule type" value="Genomic_DNA"/>
</dbReference>
<accession>A0A0F9EXM3</accession>
<reference evidence="1" key="1">
    <citation type="journal article" date="2015" name="Nature">
        <title>Complex archaea that bridge the gap between prokaryotes and eukaryotes.</title>
        <authorList>
            <person name="Spang A."/>
            <person name="Saw J.H."/>
            <person name="Jorgensen S.L."/>
            <person name="Zaremba-Niedzwiedzka K."/>
            <person name="Martijn J."/>
            <person name="Lind A.E."/>
            <person name="van Eijk R."/>
            <person name="Schleper C."/>
            <person name="Guy L."/>
            <person name="Ettema T.J."/>
        </authorList>
    </citation>
    <scope>NUCLEOTIDE SEQUENCE</scope>
</reference>
<proteinExistence type="predicted"/>
<organism evidence="1">
    <name type="scientific">marine sediment metagenome</name>
    <dbReference type="NCBI Taxonomy" id="412755"/>
    <lineage>
        <taxon>unclassified sequences</taxon>
        <taxon>metagenomes</taxon>
        <taxon>ecological metagenomes</taxon>
    </lineage>
</organism>
<name>A0A0F9EXM3_9ZZZZ</name>
<sequence length="52" mass="5977">ENLEGGFIPVFEDHPEMISEIVRWLGGYGFQTLLNRFQGGVLWNEPVQETLL</sequence>
<feature type="non-terminal residue" evidence="1">
    <location>
        <position position="1"/>
    </location>
</feature>
<dbReference type="AlphaFoldDB" id="A0A0F9EXM3"/>
<protein>
    <submittedName>
        <fullName evidence="1">Uncharacterized protein</fullName>
    </submittedName>
</protein>
<gene>
    <name evidence="1" type="ORF">LCGC14_2021520</name>
</gene>